<dbReference type="InterPro" id="IPR001375">
    <property type="entry name" value="Peptidase_S9_cat"/>
</dbReference>
<dbReference type="GO" id="GO:0006508">
    <property type="term" value="P:proteolysis"/>
    <property type="evidence" value="ECO:0007669"/>
    <property type="project" value="InterPro"/>
</dbReference>
<sequence length="133" mass="15020">VVFTLDNRGMARRGRAFADAVYHRFGKVEVQDQTTGIDWLRRQPWVDPARIGVFGWSFGGYLTVMMLAQDSAQLAGGVAVAPVTNWRLYDTVYTERYLGTPKENPEGYRLSSVFPWLKGLPSHKLYLVHGIAD</sequence>
<reference evidence="2" key="1">
    <citation type="submission" date="2013-08" db="EMBL/GenBank/DDBJ databases">
        <authorList>
            <person name="Mendez C."/>
            <person name="Richter M."/>
            <person name="Ferrer M."/>
            <person name="Sanchez J."/>
        </authorList>
    </citation>
    <scope>NUCLEOTIDE SEQUENCE</scope>
</reference>
<dbReference type="PANTHER" id="PTHR11731">
    <property type="entry name" value="PROTEASE FAMILY S9B,C DIPEPTIDYL-PEPTIDASE IV-RELATED"/>
    <property type="match status" value="1"/>
</dbReference>
<dbReference type="PANTHER" id="PTHR11731:SF193">
    <property type="entry name" value="DIPEPTIDYL PEPTIDASE 9"/>
    <property type="match status" value="1"/>
</dbReference>
<dbReference type="Pfam" id="PF00326">
    <property type="entry name" value="Peptidase_S9"/>
    <property type="match status" value="1"/>
</dbReference>
<dbReference type="GO" id="GO:0008239">
    <property type="term" value="F:dipeptidyl-peptidase activity"/>
    <property type="evidence" value="ECO:0007669"/>
    <property type="project" value="TreeGrafter"/>
</dbReference>
<feature type="domain" description="Peptidase S9 prolyl oligopeptidase catalytic" evidence="1">
    <location>
        <begin position="1"/>
        <end position="133"/>
    </location>
</feature>
<protein>
    <submittedName>
        <fullName evidence="2">Dipeptidyl-peptidase IV</fullName>
    </submittedName>
</protein>
<dbReference type="InterPro" id="IPR050278">
    <property type="entry name" value="Serine_Prot_S9B/DPPIV"/>
</dbReference>
<dbReference type="Gene3D" id="3.40.50.1820">
    <property type="entry name" value="alpha/beta hydrolase"/>
    <property type="match status" value="1"/>
</dbReference>
<proteinExistence type="predicted"/>
<feature type="non-terminal residue" evidence="2">
    <location>
        <position position="133"/>
    </location>
</feature>
<evidence type="ECO:0000313" key="2">
    <source>
        <dbReference type="EMBL" id="EQD67297.1"/>
    </source>
</evidence>
<accession>T1BBP9</accession>
<evidence type="ECO:0000259" key="1">
    <source>
        <dbReference type="Pfam" id="PF00326"/>
    </source>
</evidence>
<feature type="non-terminal residue" evidence="2">
    <location>
        <position position="1"/>
    </location>
</feature>
<reference evidence="2" key="2">
    <citation type="journal article" date="2014" name="ISME J.">
        <title>Microbial stratification in low pH oxic and suboxic macroscopic growths along an acid mine drainage.</title>
        <authorList>
            <person name="Mendez-Garcia C."/>
            <person name="Mesa V."/>
            <person name="Sprenger R.R."/>
            <person name="Richter M."/>
            <person name="Diez M.S."/>
            <person name="Solano J."/>
            <person name="Bargiela R."/>
            <person name="Golyshina O.V."/>
            <person name="Manteca A."/>
            <person name="Ramos J.L."/>
            <person name="Gallego J.R."/>
            <person name="Llorente I."/>
            <person name="Martins Dos Santos V.A."/>
            <person name="Jensen O.N."/>
            <person name="Pelaez A.I."/>
            <person name="Sanchez J."/>
            <person name="Ferrer M."/>
        </authorList>
    </citation>
    <scope>NUCLEOTIDE SEQUENCE</scope>
</reference>
<dbReference type="AlphaFoldDB" id="T1BBP9"/>
<organism evidence="2">
    <name type="scientific">mine drainage metagenome</name>
    <dbReference type="NCBI Taxonomy" id="410659"/>
    <lineage>
        <taxon>unclassified sequences</taxon>
        <taxon>metagenomes</taxon>
        <taxon>ecological metagenomes</taxon>
    </lineage>
</organism>
<comment type="caution">
    <text evidence="2">The sequence shown here is derived from an EMBL/GenBank/DDBJ whole genome shotgun (WGS) entry which is preliminary data.</text>
</comment>
<name>T1BBP9_9ZZZZ</name>
<dbReference type="EMBL" id="AUZX01005574">
    <property type="protein sequence ID" value="EQD67297.1"/>
    <property type="molecule type" value="Genomic_DNA"/>
</dbReference>
<gene>
    <name evidence="2" type="ORF">B1A_07765</name>
</gene>
<dbReference type="SUPFAM" id="SSF53474">
    <property type="entry name" value="alpha/beta-Hydrolases"/>
    <property type="match status" value="1"/>
</dbReference>
<dbReference type="GO" id="GO:0008236">
    <property type="term" value="F:serine-type peptidase activity"/>
    <property type="evidence" value="ECO:0007669"/>
    <property type="project" value="InterPro"/>
</dbReference>
<dbReference type="InterPro" id="IPR029058">
    <property type="entry name" value="AB_hydrolase_fold"/>
</dbReference>